<feature type="region of interest" description="Disordered" evidence="1">
    <location>
        <begin position="107"/>
        <end position="151"/>
    </location>
</feature>
<protein>
    <submittedName>
        <fullName evidence="2">Uncharacterized protein</fullName>
    </submittedName>
</protein>
<feature type="compositionally biased region" description="Low complexity" evidence="1">
    <location>
        <begin position="1"/>
        <end position="24"/>
    </location>
</feature>
<accession>A0A917UQN5</accession>
<reference evidence="2" key="1">
    <citation type="journal article" date="2014" name="Int. J. Syst. Evol. Microbiol.">
        <title>Complete genome sequence of Corynebacterium casei LMG S-19264T (=DSM 44701T), isolated from a smear-ripened cheese.</title>
        <authorList>
            <consortium name="US DOE Joint Genome Institute (JGI-PGF)"/>
            <person name="Walter F."/>
            <person name="Albersmeier A."/>
            <person name="Kalinowski J."/>
            <person name="Ruckert C."/>
        </authorList>
    </citation>
    <scope>NUCLEOTIDE SEQUENCE</scope>
    <source>
        <strain evidence="2">CGMCC 1.8984</strain>
    </source>
</reference>
<sequence>MLRARVSVVGGPAAGPSSSEAPAVSAPPSPQAAVPDIPRSSAALSDRPPLAAPAPVRLVVPDLGIDVPVEAVGLDDQGRMGLPANPAVAAWYRFGSAPGSATGSTAIAAAEPLDGEPAQSGDSIVRGELHEDDGGLNAGVRRRDPAASPVA</sequence>
<reference evidence="2" key="2">
    <citation type="submission" date="2020-09" db="EMBL/GenBank/DDBJ databases">
        <authorList>
            <person name="Sun Q."/>
            <person name="Zhou Y."/>
        </authorList>
    </citation>
    <scope>NUCLEOTIDE SEQUENCE</scope>
    <source>
        <strain evidence="2">CGMCC 1.8984</strain>
    </source>
</reference>
<organism evidence="2 3">
    <name type="scientific">Agromyces bauzanensis</name>
    <dbReference type="NCBI Taxonomy" id="1308924"/>
    <lineage>
        <taxon>Bacteria</taxon>
        <taxon>Bacillati</taxon>
        <taxon>Actinomycetota</taxon>
        <taxon>Actinomycetes</taxon>
        <taxon>Micrococcales</taxon>
        <taxon>Microbacteriaceae</taxon>
        <taxon>Agromyces</taxon>
    </lineage>
</organism>
<evidence type="ECO:0000313" key="3">
    <source>
        <dbReference type="Proteomes" id="UP000636956"/>
    </source>
</evidence>
<comment type="caution">
    <text evidence="2">The sequence shown here is derived from an EMBL/GenBank/DDBJ whole genome shotgun (WGS) entry which is preliminary data.</text>
</comment>
<dbReference type="AlphaFoldDB" id="A0A917UQN5"/>
<dbReference type="InterPro" id="IPR042001">
    <property type="entry name" value="Sortase_F"/>
</dbReference>
<dbReference type="Proteomes" id="UP000636956">
    <property type="component" value="Unassembled WGS sequence"/>
</dbReference>
<name>A0A917UQN5_9MICO</name>
<proteinExistence type="predicted"/>
<gene>
    <name evidence="2" type="ORF">GCM10011372_15300</name>
</gene>
<dbReference type="EMBL" id="BMMD01000007">
    <property type="protein sequence ID" value="GGJ77903.1"/>
    <property type="molecule type" value="Genomic_DNA"/>
</dbReference>
<evidence type="ECO:0000256" key="1">
    <source>
        <dbReference type="SAM" id="MobiDB-lite"/>
    </source>
</evidence>
<evidence type="ECO:0000313" key="2">
    <source>
        <dbReference type="EMBL" id="GGJ77903.1"/>
    </source>
</evidence>
<keyword evidence="3" id="KW-1185">Reference proteome</keyword>
<feature type="region of interest" description="Disordered" evidence="1">
    <location>
        <begin position="1"/>
        <end position="49"/>
    </location>
</feature>
<dbReference type="CDD" id="cd05829">
    <property type="entry name" value="Sortase_F"/>
    <property type="match status" value="1"/>
</dbReference>